<protein>
    <submittedName>
        <fullName evidence="1">Uncharacterized protein</fullName>
    </submittedName>
</protein>
<dbReference type="InterPro" id="IPR032157">
    <property type="entry name" value="PAC4"/>
</dbReference>
<dbReference type="HOGENOM" id="CLU_1797556_0_0_1"/>
<proteinExistence type="predicted"/>
<dbReference type="PANTHER" id="PTHR33559">
    <property type="entry name" value="PROTEASOME ASSEMBLY CHAPERONE 4"/>
    <property type="match status" value="1"/>
</dbReference>
<evidence type="ECO:0000313" key="2">
    <source>
        <dbReference type="Proteomes" id="UP000030755"/>
    </source>
</evidence>
<gene>
    <name evidence="1" type="ORF">O9G_002679</name>
</gene>
<dbReference type="EMBL" id="KE560678">
    <property type="protein sequence ID" value="EPZ36036.1"/>
    <property type="molecule type" value="Genomic_DNA"/>
</dbReference>
<dbReference type="Proteomes" id="UP000030755">
    <property type="component" value="Unassembled WGS sequence"/>
</dbReference>
<dbReference type="PANTHER" id="PTHR33559:SF1">
    <property type="entry name" value="PROTEASOME ASSEMBLY CHAPERONE 4"/>
    <property type="match status" value="1"/>
</dbReference>
<dbReference type="GO" id="GO:0043248">
    <property type="term" value="P:proteasome assembly"/>
    <property type="evidence" value="ECO:0007669"/>
    <property type="project" value="InterPro"/>
</dbReference>
<dbReference type="Pfam" id="PF16093">
    <property type="entry name" value="PAC4"/>
    <property type="match status" value="1"/>
</dbReference>
<accession>A0A075B0I7</accession>
<name>A0A075B0I7_ROZAC</name>
<keyword evidence="2" id="KW-1185">Reference proteome</keyword>
<evidence type="ECO:0000313" key="1">
    <source>
        <dbReference type="EMBL" id="EPZ36036.1"/>
    </source>
</evidence>
<dbReference type="AlphaFoldDB" id="A0A075B0I7"/>
<sequence length="144" mass="16455">MYTLFMIFAKFITRAMTKLSPEVCGSMKIYNFEEKVMLNTVYIRVWVFPNAISIWCGTNSAFSNLCASVPVRMSPIPPSIPLLSCSDKCQSLAQRLALRLNIPVFVSFENMDGLNDIELMSKAEKSIFNYVKEIMRNDIEEPIH</sequence>
<organism evidence="1 2">
    <name type="scientific">Rozella allomycis (strain CSF55)</name>
    <dbReference type="NCBI Taxonomy" id="988480"/>
    <lineage>
        <taxon>Eukaryota</taxon>
        <taxon>Fungi</taxon>
        <taxon>Fungi incertae sedis</taxon>
        <taxon>Cryptomycota</taxon>
        <taxon>Cryptomycota incertae sedis</taxon>
        <taxon>Rozella</taxon>
    </lineage>
</organism>
<reference evidence="1 2" key="1">
    <citation type="journal article" date="2013" name="Curr. Biol.">
        <title>Shared signatures of parasitism and phylogenomics unite Cryptomycota and microsporidia.</title>
        <authorList>
            <person name="James T.Y."/>
            <person name="Pelin A."/>
            <person name="Bonen L."/>
            <person name="Ahrendt S."/>
            <person name="Sain D."/>
            <person name="Corradi N."/>
            <person name="Stajich J.E."/>
        </authorList>
    </citation>
    <scope>NUCLEOTIDE SEQUENCE [LARGE SCALE GENOMIC DNA]</scope>
    <source>
        <strain evidence="1 2">CSF55</strain>
    </source>
</reference>